<dbReference type="Proteomes" id="UP000198575">
    <property type="component" value="Unassembled WGS sequence"/>
</dbReference>
<dbReference type="EMBL" id="FOVF01000013">
    <property type="protein sequence ID" value="SFN31027.1"/>
    <property type="molecule type" value="Genomic_DNA"/>
</dbReference>
<sequence>MSSNETVPGMVYYWGNYGLRVWLAEDLRRARAPDDKTAPRMSLTGDDFCDVLMLNCWVTVMCSKGELLIFPYVTSDGLVPFLYSAKLLQNVCMNDETGPVIVLRLSDGIDADTDYENLVFYDGETRRKVDSMDALF</sequence>
<organism evidence="1 2">
    <name type="scientific">Dokdonella immobilis</name>
    <dbReference type="NCBI Taxonomy" id="578942"/>
    <lineage>
        <taxon>Bacteria</taxon>
        <taxon>Pseudomonadati</taxon>
        <taxon>Pseudomonadota</taxon>
        <taxon>Gammaproteobacteria</taxon>
        <taxon>Lysobacterales</taxon>
        <taxon>Rhodanobacteraceae</taxon>
        <taxon>Dokdonella</taxon>
    </lineage>
</organism>
<evidence type="ECO:0000313" key="1">
    <source>
        <dbReference type="EMBL" id="SFN31027.1"/>
    </source>
</evidence>
<keyword evidence="2" id="KW-1185">Reference proteome</keyword>
<protein>
    <submittedName>
        <fullName evidence="1">Uncharacterized protein</fullName>
    </submittedName>
</protein>
<dbReference type="AlphaFoldDB" id="A0A1I4XZ05"/>
<name>A0A1I4XZ05_9GAMM</name>
<dbReference type="RefSeq" id="WP_139224947.1">
    <property type="nucleotide sequence ID" value="NZ_FOVF01000013.1"/>
</dbReference>
<proteinExistence type="predicted"/>
<accession>A0A1I4XZ05</accession>
<gene>
    <name evidence="1" type="ORF">SAMN05216289_11356</name>
</gene>
<reference evidence="1 2" key="1">
    <citation type="submission" date="2016-10" db="EMBL/GenBank/DDBJ databases">
        <authorList>
            <person name="de Groot N.N."/>
        </authorList>
    </citation>
    <scope>NUCLEOTIDE SEQUENCE [LARGE SCALE GENOMIC DNA]</scope>
    <source>
        <strain evidence="1 2">CGMCC 1.7659</strain>
    </source>
</reference>
<evidence type="ECO:0000313" key="2">
    <source>
        <dbReference type="Proteomes" id="UP000198575"/>
    </source>
</evidence>